<reference evidence="1 2" key="1">
    <citation type="submission" date="2019-02" db="EMBL/GenBank/DDBJ databases">
        <title>Genome sequencing of the rare red list fungi Hericium alpestre (H. flagellum).</title>
        <authorList>
            <person name="Buettner E."/>
            <person name="Kellner H."/>
        </authorList>
    </citation>
    <scope>NUCLEOTIDE SEQUENCE [LARGE SCALE GENOMIC DNA]</scope>
    <source>
        <strain evidence="1 2">DSM 108284</strain>
    </source>
</reference>
<organism evidence="1 2">
    <name type="scientific">Hericium alpestre</name>
    <dbReference type="NCBI Taxonomy" id="135208"/>
    <lineage>
        <taxon>Eukaryota</taxon>
        <taxon>Fungi</taxon>
        <taxon>Dikarya</taxon>
        <taxon>Basidiomycota</taxon>
        <taxon>Agaricomycotina</taxon>
        <taxon>Agaricomycetes</taxon>
        <taxon>Russulales</taxon>
        <taxon>Hericiaceae</taxon>
        <taxon>Hericium</taxon>
    </lineage>
</organism>
<dbReference type="EMBL" id="SFCI01000543">
    <property type="protein sequence ID" value="TFY79183.1"/>
    <property type="molecule type" value="Genomic_DNA"/>
</dbReference>
<keyword evidence="2" id="KW-1185">Reference proteome</keyword>
<gene>
    <name evidence="1" type="ORF">EWM64_g4825</name>
</gene>
<name>A0A4Y9ZYR3_9AGAM</name>
<dbReference type="AlphaFoldDB" id="A0A4Y9ZYR3"/>
<sequence length="344" mass="39101">MLHRSLKEDQRNGTTENDRLTLASRVRHLDVQPEYSRIDSEGEIQVSSPEELTQIADILRWATHIEILTIAWKPYVYIPTSWLEALQSTTSSIRKLYCDGLGLPDAEWRTLIAKWDRLRTVLVTHTSAEAQISPVDLLQVPDITFFNLPPRWHGDIPKDAANPGLKQVYLVISDDSNVEKGYREQFLSVQGRYLKTVYIAAEHSHAAINADTLPCMQQLAEHCPHLTNLIFIGPNMWTLPFECPLPPSITHLGLYSSKGQARDALWSHLFYSLCEMTGTDGQPLHLQVVRLLNPHLGTDLRMRLSRTKGELVYRYLAKIKYRLEDHDGWPIEFGPSVSGEPTGS</sequence>
<accession>A0A4Y9ZYR3</accession>
<proteinExistence type="predicted"/>
<evidence type="ECO:0000313" key="1">
    <source>
        <dbReference type="EMBL" id="TFY79183.1"/>
    </source>
</evidence>
<dbReference type="OrthoDB" id="3022437at2759"/>
<comment type="caution">
    <text evidence="1">The sequence shown here is derived from an EMBL/GenBank/DDBJ whole genome shotgun (WGS) entry which is preliminary data.</text>
</comment>
<protein>
    <submittedName>
        <fullName evidence="1">Uncharacterized protein</fullName>
    </submittedName>
</protein>
<evidence type="ECO:0000313" key="2">
    <source>
        <dbReference type="Proteomes" id="UP000298061"/>
    </source>
</evidence>
<dbReference type="Proteomes" id="UP000298061">
    <property type="component" value="Unassembled WGS sequence"/>
</dbReference>